<sequence>MDRNGSIVERKEVIRKRIWDRMEESRIATFPLPPHGRIPNFVGSADACARLASSDDFVRARVIKVNPDAPQTKCRERALRKGSTLVMATPRLRQGFLVLEGNSLDPREASTIAGAFRSGERVHPSSLPPVEVVVVGSVAVNHRDGTRLGKGHGYAELEWGILSHYGLVNPGVPILTSVHDLQLVEDSLPVEPFDIGVDETFTPSAALKSHTPPQKPRGIIWNYVTSELMDEVPLLKELRK</sequence>
<evidence type="ECO:0000313" key="2">
    <source>
        <dbReference type="EMBL" id="GGT97502.1"/>
    </source>
</evidence>
<organism evidence="1 3">
    <name type="scientific">Sulfodiicoccus acidiphilus</name>
    <dbReference type="NCBI Taxonomy" id="1670455"/>
    <lineage>
        <taxon>Archaea</taxon>
        <taxon>Thermoproteota</taxon>
        <taxon>Thermoprotei</taxon>
        <taxon>Sulfolobales</taxon>
        <taxon>Sulfolobaceae</taxon>
        <taxon>Sulfodiicoccus</taxon>
    </lineage>
</organism>
<keyword evidence="1" id="KW-0436">Ligase</keyword>
<name>A0A348B2I0_9CREN</name>
<dbReference type="GO" id="GO:0005737">
    <property type="term" value="C:cytoplasm"/>
    <property type="evidence" value="ECO:0007669"/>
    <property type="project" value="TreeGrafter"/>
</dbReference>
<dbReference type="PANTHER" id="PTHR13017:SF0">
    <property type="entry name" value="METHENYLTETRAHYDROFOLATE SYNTHASE DOMAIN-CONTAINING PROTEIN"/>
    <property type="match status" value="1"/>
</dbReference>
<gene>
    <name evidence="2" type="ORF">GCM10007116_13840</name>
    <name evidence="1" type="ORF">HS1genome_0771</name>
</gene>
<reference evidence="2" key="4">
    <citation type="submission" date="2020-09" db="EMBL/GenBank/DDBJ databases">
        <authorList>
            <person name="Sun Q."/>
            <person name="Ohkuma M."/>
        </authorList>
    </citation>
    <scope>NUCLEOTIDE SEQUENCE</scope>
    <source>
        <strain evidence="2">JCM 31740</strain>
    </source>
</reference>
<keyword evidence="3" id="KW-1185">Reference proteome</keyword>
<dbReference type="GO" id="GO:0016874">
    <property type="term" value="F:ligase activity"/>
    <property type="evidence" value="ECO:0007669"/>
    <property type="project" value="UniProtKB-KW"/>
</dbReference>
<dbReference type="RefSeq" id="WP_197721525.1">
    <property type="nucleotide sequence ID" value="NZ_AP018553.1"/>
</dbReference>
<dbReference type="AlphaFoldDB" id="A0A348B2I0"/>
<dbReference type="SUPFAM" id="SSF100950">
    <property type="entry name" value="NagB/RpiA/CoA transferase-like"/>
    <property type="match status" value="1"/>
</dbReference>
<dbReference type="Pfam" id="PF01812">
    <property type="entry name" value="5-FTHF_cyc-lig"/>
    <property type="match status" value="1"/>
</dbReference>
<dbReference type="KEGG" id="sacd:HS1genome_0771"/>
<reference evidence="1" key="3">
    <citation type="journal article" date="2019" name="BMC Res. Notes">
        <title>Complete genome sequence of the Sulfodiicoccus acidiphilus strain HS-1T, the first crenarchaeon that lacks polB3, isolated from an acidic hot spring in Ohwaku-dani, Hakone, Japan.</title>
        <authorList>
            <person name="Sakai H.D."/>
            <person name="Kurosawa N."/>
        </authorList>
    </citation>
    <scope>NUCLEOTIDE SEQUENCE</scope>
    <source>
        <strain evidence="1">HS-1</strain>
    </source>
</reference>
<dbReference type="PANTHER" id="PTHR13017">
    <property type="entry name" value="5-FORMYLTETRAHYDROFOLATE CYCLO-LIGASE-RELATED"/>
    <property type="match status" value="1"/>
</dbReference>
<dbReference type="InterPro" id="IPR024185">
    <property type="entry name" value="FTHF_cligase-like_sf"/>
</dbReference>
<dbReference type="EMBL" id="BMQS01000011">
    <property type="protein sequence ID" value="GGT97502.1"/>
    <property type="molecule type" value="Genomic_DNA"/>
</dbReference>
<dbReference type="EMBL" id="AP018553">
    <property type="protein sequence ID" value="BBD72382.1"/>
    <property type="molecule type" value="Genomic_DNA"/>
</dbReference>
<dbReference type="Proteomes" id="UP000616143">
    <property type="component" value="Unassembled WGS sequence"/>
</dbReference>
<dbReference type="InterPro" id="IPR002698">
    <property type="entry name" value="FTHF_cligase"/>
</dbReference>
<dbReference type="GeneID" id="38666277"/>
<dbReference type="InterPro" id="IPR037171">
    <property type="entry name" value="NagB/RpiA_transferase-like"/>
</dbReference>
<reference evidence="2" key="1">
    <citation type="journal article" date="2014" name="Int. J. Syst. Evol. Microbiol.">
        <title>Complete genome sequence of Corynebacterium casei LMG S-19264T (=DSM 44701T), isolated from a smear-ripened cheese.</title>
        <authorList>
            <consortium name="US DOE Joint Genome Institute (JGI-PGF)"/>
            <person name="Walter F."/>
            <person name="Albersmeier A."/>
            <person name="Kalinowski J."/>
            <person name="Ruckert C."/>
        </authorList>
    </citation>
    <scope>NUCLEOTIDE SEQUENCE</scope>
    <source>
        <strain evidence="2">JCM 31740</strain>
    </source>
</reference>
<reference evidence="3" key="2">
    <citation type="submission" date="2018-04" db="EMBL/GenBank/DDBJ databases">
        <title>Complete genome sequence of Sulfodiicoccus acidiphilus strain HS-1.</title>
        <authorList>
            <person name="Sakai H.D."/>
            <person name="Kurosawa N."/>
        </authorList>
    </citation>
    <scope>NUCLEOTIDE SEQUENCE [LARGE SCALE GENOMIC DNA]</scope>
    <source>
        <strain evidence="3">HS-1</strain>
    </source>
</reference>
<evidence type="ECO:0000313" key="3">
    <source>
        <dbReference type="Proteomes" id="UP000276741"/>
    </source>
</evidence>
<evidence type="ECO:0000313" key="1">
    <source>
        <dbReference type="EMBL" id="BBD72382.1"/>
    </source>
</evidence>
<accession>A0A348B2I0</accession>
<proteinExistence type="predicted"/>
<protein>
    <submittedName>
        <fullName evidence="1">5-formyltetrahydrofolate cyclo-ligase</fullName>
    </submittedName>
</protein>
<dbReference type="Gene3D" id="3.40.50.10420">
    <property type="entry name" value="NagB/RpiA/CoA transferase-like"/>
    <property type="match status" value="1"/>
</dbReference>
<dbReference type="Proteomes" id="UP000276741">
    <property type="component" value="Chromosome"/>
</dbReference>